<dbReference type="InterPro" id="IPR012944">
    <property type="entry name" value="SusD_RagB_dom"/>
</dbReference>
<dbReference type="InterPro" id="IPR033985">
    <property type="entry name" value="SusD-like_N"/>
</dbReference>
<reference evidence="9 10" key="1">
    <citation type="submission" date="2020-08" db="EMBL/GenBank/DDBJ databases">
        <title>Genomic Encyclopedia of Type Strains, Phase IV (KMG-IV): sequencing the most valuable type-strain genomes for metagenomic binning, comparative biology and taxonomic classification.</title>
        <authorList>
            <person name="Goeker M."/>
        </authorList>
    </citation>
    <scope>NUCLEOTIDE SEQUENCE [LARGE SCALE GENOMIC DNA]</scope>
    <source>
        <strain evidence="9 10">DSM 105721</strain>
    </source>
</reference>
<evidence type="ECO:0000256" key="4">
    <source>
        <dbReference type="ARBA" id="ARBA00023136"/>
    </source>
</evidence>
<name>A0A7W6MYB3_9BACT</name>
<dbReference type="Pfam" id="PF07980">
    <property type="entry name" value="SusD_RagB"/>
    <property type="match status" value="1"/>
</dbReference>
<dbReference type="GeneID" id="93100156"/>
<evidence type="ECO:0008006" key="11">
    <source>
        <dbReference type="Google" id="ProtNLM"/>
    </source>
</evidence>
<keyword evidence="4" id="KW-0472">Membrane</keyword>
<protein>
    <recommendedName>
        <fullName evidence="11">RagB/SusD family nutrient uptake outer membrane protein</fullName>
    </recommendedName>
</protein>
<evidence type="ECO:0000313" key="9">
    <source>
        <dbReference type="EMBL" id="MBB4025640.1"/>
    </source>
</evidence>
<evidence type="ECO:0000259" key="7">
    <source>
        <dbReference type="Pfam" id="PF07980"/>
    </source>
</evidence>
<feature type="chain" id="PRO_5030997927" description="RagB/SusD family nutrient uptake outer membrane protein" evidence="6">
    <location>
        <begin position="26"/>
        <end position="481"/>
    </location>
</feature>
<evidence type="ECO:0000256" key="5">
    <source>
        <dbReference type="ARBA" id="ARBA00023237"/>
    </source>
</evidence>
<dbReference type="AlphaFoldDB" id="A0A7W6MYB3"/>
<dbReference type="PROSITE" id="PS51257">
    <property type="entry name" value="PROKAR_LIPOPROTEIN"/>
    <property type="match status" value="1"/>
</dbReference>
<dbReference type="GO" id="GO:0009279">
    <property type="term" value="C:cell outer membrane"/>
    <property type="evidence" value="ECO:0007669"/>
    <property type="project" value="UniProtKB-SubCell"/>
</dbReference>
<evidence type="ECO:0000313" key="10">
    <source>
        <dbReference type="Proteomes" id="UP000546007"/>
    </source>
</evidence>
<evidence type="ECO:0000256" key="3">
    <source>
        <dbReference type="ARBA" id="ARBA00022729"/>
    </source>
</evidence>
<accession>A0A7W6MYB3</accession>
<dbReference type="OrthoDB" id="727588at2"/>
<feature type="signal peptide" evidence="6">
    <location>
        <begin position="1"/>
        <end position="25"/>
    </location>
</feature>
<dbReference type="Gene3D" id="1.25.40.390">
    <property type="match status" value="1"/>
</dbReference>
<evidence type="ECO:0000256" key="2">
    <source>
        <dbReference type="ARBA" id="ARBA00006275"/>
    </source>
</evidence>
<comment type="similarity">
    <text evidence="2">Belongs to the SusD family.</text>
</comment>
<evidence type="ECO:0000256" key="1">
    <source>
        <dbReference type="ARBA" id="ARBA00004442"/>
    </source>
</evidence>
<evidence type="ECO:0000256" key="6">
    <source>
        <dbReference type="SAM" id="SignalP"/>
    </source>
</evidence>
<keyword evidence="10" id="KW-1185">Reference proteome</keyword>
<sequence>MNKKINTCRLIIGFCLLSFGLSSCSEWLDVKPKSEIKEDELFKTEQGFKDAMTGVYVLMTEAQLYGREMTFGLVEAIGQQYEMDQATNDYYDATQFRYEVEKVTAKVDGIWSSAYKVVANINNILENLETNGGCVTPPVYAQLKAECLGLRAFIHFDLLRLFGWGNLKERPDMLNRLCIPYAFQYTKEIVPQVTVGTALEYMEKDLTEAEKLISHDVATSRFTFNYYALLATRMRIAMWKGDYSVARKYAENLLNYETDFAWVSRNALETSYPENRDLTFSSEYLFGLSIEQYKDITDSNLEFKLVENQDNPQMFFHTAEIAAQLFEVEENIGSGDYRYKWLYAQGGDRFAFLKLKQYEKSIYGNRVPLMKKAEIYYTLAECLNESGNESERQAGVGYLNTVRSKRNIPQALDVNISKDELREEIQKEWRKEMLLEGQMFYYYKRRGISSIPRCNITMTDQTYVLPLPQAELEFGGRENNK</sequence>
<feature type="domain" description="RagB/SusD" evidence="7">
    <location>
        <begin position="355"/>
        <end position="445"/>
    </location>
</feature>
<feature type="domain" description="SusD-like N-terminal" evidence="8">
    <location>
        <begin position="26"/>
        <end position="236"/>
    </location>
</feature>
<keyword evidence="3 6" id="KW-0732">Signal</keyword>
<dbReference type="RefSeq" id="WP_124316430.1">
    <property type="nucleotide sequence ID" value="NZ_AP028155.1"/>
</dbReference>
<proteinExistence type="inferred from homology"/>
<gene>
    <name evidence="9" type="ORF">GGR14_001424</name>
</gene>
<dbReference type="SUPFAM" id="SSF48452">
    <property type="entry name" value="TPR-like"/>
    <property type="match status" value="1"/>
</dbReference>
<comment type="subcellular location">
    <subcellularLocation>
        <location evidence="1">Cell outer membrane</location>
    </subcellularLocation>
</comment>
<dbReference type="Proteomes" id="UP000546007">
    <property type="component" value="Unassembled WGS sequence"/>
</dbReference>
<comment type="caution">
    <text evidence="9">The sequence shown here is derived from an EMBL/GenBank/DDBJ whole genome shotgun (WGS) entry which is preliminary data.</text>
</comment>
<organism evidence="9 10">
    <name type="scientific">Butyricimonas faecihominis</name>
    <dbReference type="NCBI Taxonomy" id="1472416"/>
    <lineage>
        <taxon>Bacteria</taxon>
        <taxon>Pseudomonadati</taxon>
        <taxon>Bacteroidota</taxon>
        <taxon>Bacteroidia</taxon>
        <taxon>Bacteroidales</taxon>
        <taxon>Odoribacteraceae</taxon>
        <taxon>Butyricimonas</taxon>
    </lineage>
</organism>
<dbReference type="InterPro" id="IPR011990">
    <property type="entry name" value="TPR-like_helical_dom_sf"/>
</dbReference>
<keyword evidence="5" id="KW-0998">Cell outer membrane</keyword>
<dbReference type="EMBL" id="JACIES010000003">
    <property type="protein sequence ID" value="MBB4025640.1"/>
    <property type="molecule type" value="Genomic_DNA"/>
</dbReference>
<dbReference type="Pfam" id="PF14322">
    <property type="entry name" value="SusD-like_3"/>
    <property type="match status" value="1"/>
</dbReference>
<evidence type="ECO:0000259" key="8">
    <source>
        <dbReference type="Pfam" id="PF14322"/>
    </source>
</evidence>